<dbReference type="SMART" id="SM00267">
    <property type="entry name" value="GGDEF"/>
    <property type="match status" value="1"/>
</dbReference>
<dbReference type="InterPro" id="IPR000160">
    <property type="entry name" value="GGDEF_dom"/>
</dbReference>
<gene>
    <name evidence="3" type="ORF">rosag_28120</name>
</gene>
<organism evidence="3 4">
    <name type="scientific">Roseisolibacter agri</name>
    <dbReference type="NCBI Taxonomy" id="2014610"/>
    <lineage>
        <taxon>Bacteria</taxon>
        <taxon>Pseudomonadati</taxon>
        <taxon>Gemmatimonadota</taxon>
        <taxon>Gemmatimonadia</taxon>
        <taxon>Gemmatimonadales</taxon>
        <taxon>Gemmatimonadaceae</taxon>
        <taxon>Roseisolibacter</taxon>
    </lineage>
</organism>
<comment type="caution">
    <text evidence="3">The sequence shown here is derived from an EMBL/GenBank/DDBJ whole genome shotgun (WGS) entry which is preliminary data.</text>
</comment>
<name>A0AA37Q499_9BACT</name>
<dbReference type="PROSITE" id="PS50887">
    <property type="entry name" value="GGDEF"/>
    <property type="match status" value="1"/>
</dbReference>
<sequence length="255" mass="27508">MFVPALVDRSLTDRPVLRTPAFALLLATALLGAFAAVSAPGAEGYVVGPDGHVALGRLLAAGTAAGAVVALLRSYGTLRHAVALRTRAEAEARAAALTDELTGLYNRRGFRALAEHQLRIVRRNGGDVLLLFLDLNRFKPINDRYGHAEGDRALCEMAALLRATVRDTDVVARLGGDEFAVLVVDADDATERAVITRLARALAQRNAVPERRYRLEAAIGAARFDDDRGAELDEMLQRADAALYASKRQQRLQTA</sequence>
<evidence type="ECO:0000313" key="3">
    <source>
        <dbReference type="EMBL" id="GLC26299.1"/>
    </source>
</evidence>
<dbReference type="SUPFAM" id="SSF55073">
    <property type="entry name" value="Nucleotide cyclase"/>
    <property type="match status" value="1"/>
</dbReference>
<dbReference type="InterPro" id="IPR043128">
    <property type="entry name" value="Rev_trsase/Diguanyl_cyclase"/>
</dbReference>
<keyword evidence="1" id="KW-0472">Membrane</keyword>
<protein>
    <recommendedName>
        <fullName evidence="2">GGDEF domain-containing protein</fullName>
    </recommendedName>
</protein>
<keyword evidence="1" id="KW-1133">Transmembrane helix</keyword>
<proteinExistence type="predicted"/>
<evidence type="ECO:0000256" key="1">
    <source>
        <dbReference type="SAM" id="Phobius"/>
    </source>
</evidence>
<feature type="domain" description="GGDEF" evidence="2">
    <location>
        <begin position="126"/>
        <end position="255"/>
    </location>
</feature>
<keyword evidence="4" id="KW-1185">Reference proteome</keyword>
<dbReference type="Proteomes" id="UP001161325">
    <property type="component" value="Unassembled WGS sequence"/>
</dbReference>
<dbReference type="Pfam" id="PF00990">
    <property type="entry name" value="GGDEF"/>
    <property type="match status" value="1"/>
</dbReference>
<dbReference type="PANTHER" id="PTHR46663:SF4">
    <property type="entry name" value="DIGUANYLATE CYCLASE DGCT-RELATED"/>
    <property type="match status" value="1"/>
</dbReference>
<dbReference type="GO" id="GO:0003824">
    <property type="term" value="F:catalytic activity"/>
    <property type="evidence" value="ECO:0007669"/>
    <property type="project" value="UniProtKB-ARBA"/>
</dbReference>
<dbReference type="Gene3D" id="3.30.70.270">
    <property type="match status" value="1"/>
</dbReference>
<keyword evidence="1" id="KW-0812">Transmembrane</keyword>
<dbReference type="EMBL" id="BRXS01000004">
    <property type="protein sequence ID" value="GLC26299.1"/>
    <property type="molecule type" value="Genomic_DNA"/>
</dbReference>
<reference evidence="3" key="1">
    <citation type="submission" date="2022-08" db="EMBL/GenBank/DDBJ databases">
        <title>Draft genome sequencing of Roseisolibacter agri AW1220.</title>
        <authorList>
            <person name="Tobiishi Y."/>
            <person name="Tonouchi A."/>
        </authorList>
    </citation>
    <scope>NUCLEOTIDE SEQUENCE</scope>
    <source>
        <strain evidence="3">AW1220</strain>
    </source>
</reference>
<dbReference type="InterPro" id="IPR029787">
    <property type="entry name" value="Nucleotide_cyclase"/>
</dbReference>
<evidence type="ECO:0000313" key="4">
    <source>
        <dbReference type="Proteomes" id="UP001161325"/>
    </source>
</evidence>
<dbReference type="AlphaFoldDB" id="A0AA37Q499"/>
<evidence type="ECO:0000259" key="2">
    <source>
        <dbReference type="PROSITE" id="PS50887"/>
    </source>
</evidence>
<dbReference type="NCBIfam" id="TIGR00254">
    <property type="entry name" value="GGDEF"/>
    <property type="match status" value="1"/>
</dbReference>
<dbReference type="CDD" id="cd01949">
    <property type="entry name" value="GGDEF"/>
    <property type="match status" value="1"/>
</dbReference>
<feature type="transmembrane region" description="Helical" evidence="1">
    <location>
        <begin position="54"/>
        <end position="72"/>
    </location>
</feature>
<dbReference type="PANTHER" id="PTHR46663">
    <property type="entry name" value="DIGUANYLATE CYCLASE DGCT-RELATED"/>
    <property type="match status" value="1"/>
</dbReference>
<dbReference type="FunFam" id="3.30.70.270:FF:000001">
    <property type="entry name" value="Diguanylate cyclase domain protein"/>
    <property type="match status" value="1"/>
</dbReference>
<dbReference type="InterPro" id="IPR052163">
    <property type="entry name" value="DGC-Regulatory_Protein"/>
</dbReference>
<accession>A0AA37Q499</accession>